<protein>
    <submittedName>
        <fullName evidence="6">Sigma-70 family RNA polymerase sigma factor</fullName>
    </submittedName>
</protein>
<proteinExistence type="predicted"/>
<dbReference type="InterPro" id="IPR039425">
    <property type="entry name" value="RNA_pol_sigma-70-like"/>
</dbReference>
<evidence type="ECO:0000256" key="2">
    <source>
        <dbReference type="ARBA" id="ARBA00023082"/>
    </source>
</evidence>
<keyword evidence="2" id="KW-0731">Sigma factor</keyword>
<keyword evidence="1" id="KW-0805">Transcription regulation</keyword>
<keyword evidence="4" id="KW-0804">Transcription</keyword>
<dbReference type="GO" id="GO:0006352">
    <property type="term" value="P:DNA-templated transcription initiation"/>
    <property type="evidence" value="ECO:0007669"/>
    <property type="project" value="InterPro"/>
</dbReference>
<gene>
    <name evidence="6" type="ORF">JF887_08185</name>
</gene>
<comment type="caution">
    <text evidence="6">The sequence shown here is derived from an EMBL/GenBank/DDBJ whole genome shotgun (WGS) entry which is preliminary data.</text>
</comment>
<dbReference type="InterPro" id="IPR014284">
    <property type="entry name" value="RNA_pol_sigma-70_dom"/>
</dbReference>
<dbReference type="NCBIfam" id="TIGR02937">
    <property type="entry name" value="sigma70-ECF"/>
    <property type="match status" value="1"/>
</dbReference>
<dbReference type="PANTHER" id="PTHR43133:SF8">
    <property type="entry name" value="RNA POLYMERASE SIGMA FACTOR HI_1459-RELATED"/>
    <property type="match status" value="1"/>
</dbReference>
<accession>A0A934KN06</accession>
<evidence type="ECO:0000256" key="3">
    <source>
        <dbReference type="ARBA" id="ARBA00023125"/>
    </source>
</evidence>
<dbReference type="Pfam" id="PF08281">
    <property type="entry name" value="Sigma70_r4_2"/>
    <property type="match status" value="1"/>
</dbReference>
<evidence type="ECO:0000256" key="1">
    <source>
        <dbReference type="ARBA" id="ARBA00023015"/>
    </source>
</evidence>
<feature type="domain" description="RNA polymerase sigma factor 70 region 4 type 2" evidence="5">
    <location>
        <begin position="53"/>
        <end position="104"/>
    </location>
</feature>
<feature type="non-terminal residue" evidence="6">
    <location>
        <position position="1"/>
    </location>
</feature>
<dbReference type="PANTHER" id="PTHR43133">
    <property type="entry name" value="RNA POLYMERASE ECF-TYPE SIGMA FACTO"/>
    <property type="match status" value="1"/>
</dbReference>
<dbReference type="Gene3D" id="1.10.10.10">
    <property type="entry name" value="Winged helix-like DNA-binding domain superfamily/Winged helix DNA-binding domain"/>
    <property type="match status" value="1"/>
</dbReference>
<dbReference type="GO" id="GO:0016987">
    <property type="term" value="F:sigma factor activity"/>
    <property type="evidence" value="ECO:0007669"/>
    <property type="project" value="UniProtKB-KW"/>
</dbReference>
<keyword evidence="3" id="KW-0238">DNA-binding</keyword>
<dbReference type="InterPro" id="IPR013324">
    <property type="entry name" value="RNA_pol_sigma_r3/r4-like"/>
</dbReference>
<evidence type="ECO:0000259" key="5">
    <source>
        <dbReference type="Pfam" id="PF08281"/>
    </source>
</evidence>
<dbReference type="Proteomes" id="UP000614410">
    <property type="component" value="Unassembled WGS sequence"/>
</dbReference>
<dbReference type="GO" id="GO:0003677">
    <property type="term" value="F:DNA binding"/>
    <property type="evidence" value="ECO:0007669"/>
    <property type="project" value="UniProtKB-KW"/>
</dbReference>
<organism evidence="6 7">
    <name type="scientific">Candidatus Amunia macphersoniae</name>
    <dbReference type="NCBI Taxonomy" id="3127014"/>
    <lineage>
        <taxon>Bacteria</taxon>
        <taxon>Bacillati</taxon>
        <taxon>Candidatus Dormiibacterota</taxon>
        <taxon>Candidatus Dormibacteria</taxon>
        <taxon>Candidatus Aeolococcales</taxon>
        <taxon>Candidatus Aeolococcaceae</taxon>
        <taxon>Candidatus Amunia</taxon>
    </lineage>
</organism>
<evidence type="ECO:0000313" key="7">
    <source>
        <dbReference type="Proteomes" id="UP000614410"/>
    </source>
</evidence>
<name>A0A934KN06_9BACT</name>
<dbReference type="InterPro" id="IPR036388">
    <property type="entry name" value="WH-like_DNA-bd_sf"/>
</dbReference>
<dbReference type="SUPFAM" id="SSF88659">
    <property type="entry name" value="Sigma3 and sigma4 domains of RNA polymerase sigma factors"/>
    <property type="match status" value="1"/>
</dbReference>
<sequence>WRGVPYSAWLYRVAANLVARQARRPPWLELDGRESAGDASPEYILEQRERDTEVRAAVGLLPDDQRQAVLLRFGGDLRNREIAEIMGRSEGAVKLLTFRAMTTLRRQLGAPLPAERTMEGRR</sequence>
<evidence type="ECO:0000313" key="6">
    <source>
        <dbReference type="EMBL" id="MBJ7609394.1"/>
    </source>
</evidence>
<evidence type="ECO:0000256" key="4">
    <source>
        <dbReference type="ARBA" id="ARBA00023163"/>
    </source>
</evidence>
<reference evidence="6 7" key="1">
    <citation type="submission" date="2020-10" db="EMBL/GenBank/DDBJ databases">
        <title>Ca. Dormibacterota MAGs.</title>
        <authorList>
            <person name="Montgomery K."/>
        </authorList>
    </citation>
    <scope>NUCLEOTIDE SEQUENCE [LARGE SCALE GENOMIC DNA]</scope>
    <source>
        <strain evidence="6">Mitchell_Peninsula_5</strain>
    </source>
</reference>
<dbReference type="InterPro" id="IPR013249">
    <property type="entry name" value="RNA_pol_sigma70_r4_t2"/>
</dbReference>
<dbReference type="AlphaFoldDB" id="A0A934KN06"/>
<dbReference type="EMBL" id="JAEKNN010000041">
    <property type="protein sequence ID" value="MBJ7609394.1"/>
    <property type="molecule type" value="Genomic_DNA"/>
</dbReference>
<dbReference type="CDD" id="cd06171">
    <property type="entry name" value="Sigma70_r4"/>
    <property type="match status" value="1"/>
</dbReference>